<keyword evidence="3" id="KW-1185">Reference proteome</keyword>
<protein>
    <submittedName>
        <fullName evidence="2">Uncharacterized protein</fullName>
    </submittedName>
</protein>
<dbReference type="InParanoid" id="A0A1Y2M683"/>
<evidence type="ECO:0000313" key="3">
    <source>
        <dbReference type="Proteomes" id="UP000193240"/>
    </source>
</evidence>
<keyword evidence="1" id="KW-1133">Transmembrane helix</keyword>
<gene>
    <name evidence="2" type="ORF">B5807_03742</name>
</gene>
<sequence length="118" mass="13254">MLAYAQVSRTRGYVYMHRTQLNQPGWDICLRGRNEQTMREARPVEDNNDSEDLESDGVEWIDEVLGQPQKRVVPSKMDGQSRARKTNKQNHKGLSGITVALGCTSVVSFVVAVIVYTA</sequence>
<dbReference type="Proteomes" id="UP000193240">
    <property type="component" value="Unassembled WGS sequence"/>
</dbReference>
<organism evidence="2 3">
    <name type="scientific">Epicoccum nigrum</name>
    <name type="common">Soil fungus</name>
    <name type="synonym">Epicoccum purpurascens</name>
    <dbReference type="NCBI Taxonomy" id="105696"/>
    <lineage>
        <taxon>Eukaryota</taxon>
        <taxon>Fungi</taxon>
        <taxon>Dikarya</taxon>
        <taxon>Ascomycota</taxon>
        <taxon>Pezizomycotina</taxon>
        <taxon>Dothideomycetes</taxon>
        <taxon>Pleosporomycetidae</taxon>
        <taxon>Pleosporales</taxon>
        <taxon>Pleosporineae</taxon>
        <taxon>Didymellaceae</taxon>
        <taxon>Epicoccum</taxon>
    </lineage>
</organism>
<name>A0A1Y2M683_EPING</name>
<keyword evidence="1" id="KW-0472">Membrane</keyword>
<proteinExistence type="predicted"/>
<dbReference type="EMBL" id="KZ107840">
    <property type="protein sequence ID" value="OSS51625.1"/>
    <property type="molecule type" value="Genomic_DNA"/>
</dbReference>
<dbReference type="AlphaFoldDB" id="A0A1Y2M683"/>
<evidence type="ECO:0000313" key="2">
    <source>
        <dbReference type="EMBL" id="OSS51625.1"/>
    </source>
</evidence>
<keyword evidence="1" id="KW-0812">Transmembrane</keyword>
<reference evidence="2 3" key="1">
    <citation type="journal article" date="2017" name="Genome Announc.">
        <title>Genome sequence of the saprophytic ascomycete Epicoccum nigrum ICMP 19927 strain isolated from New Zealand.</title>
        <authorList>
            <person name="Fokin M."/>
            <person name="Fleetwood D."/>
            <person name="Weir B.S."/>
            <person name="Villas-Boas S.G."/>
        </authorList>
    </citation>
    <scope>NUCLEOTIDE SEQUENCE [LARGE SCALE GENOMIC DNA]</scope>
    <source>
        <strain evidence="2 3">ICMP 19927</strain>
    </source>
</reference>
<evidence type="ECO:0000256" key="1">
    <source>
        <dbReference type="SAM" id="Phobius"/>
    </source>
</evidence>
<accession>A0A1Y2M683</accession>
<feature type="transmembrane region" description="Helical" evidence="1">
    <location>
        <begin position="94"/>
        <end position="116"/>
    </location>
</feature>